<keyword evidence="3" id="KW-1185">Reference proteome</keyword>
<organism evidence="2 3">
    <name type="scientific">Pedobacter petrophilus</name>
    <dbReference type="NCBI Taxonomy" id="1908241"/>
    <lineage>
        <taxon>Bacteria</taxon>
        <taxon>Pseudomonadati</taxon>
        <taxon>Bacteroidota</taxon>
        <taxon>Sphingobacteriia</taxon>
        <taxon>Sphingobacteriales</taxon>
        <taxon>Sphingobacteriaceae</taxon>
        <taxon>Pedobacter</taxon>
    </lineage>
</organism>
<feature type="signal peptide" evidence="1">
    <location>
        <begin position="1"/>
        <end position="20"/>
    </location>
</feature>
<evidence type="ECO:0000313" key="3">
    <source>
        <dbReference type="Proteomes" id="UP000487757"/>
    </source>
</evidence>
<dbReference type="RefSeq" id="WP_154282395.1">
    <property type="nucleotide sequence ID" value="NZ_JBHUJQ010000001.1"/>
</dbReference>
<dbReference type="AlphaFoldDB" id="A0A7K0G2G1"/>
<gene>
    <name evidence="2" type="ORF">GJU39_18045</name>
</gene>
<dbReference type="OrthoDB" id="1118734at2"/>
<evidence type="ECO:0000313" key="2">
    <source>
        <dbReference type="EMBL" id="MRX77985.1"/>
    </source>
</evidence>
<dbReference type="Proteomes" id="UP000487757">
    <property type="component" value="Unassembled WGS sequence"/>
</dbReference>
<proteinExistence type="predicted"/>
<comment type="caution">
    <text evidence="2">The sequence shown here is derived from an EMBL/GenBank/DDBJ whole genome shotgun (WGS) entry which is preliminary data.</text>
</comment>
<sequence>MIIRKLWAIAILCTIAFNTAAQTENSGWLFISHTQQINKKFDVLADLQFRSSDQLNDLSALLFRTALNYNINKKHAVALGYTFLGKWEADEMQMKVFTPENRIYQQYLFDFNTKRTEWTLRFRLEQRFINQENRTDFSQRARAFIAAQIPIAANADFSKGLYAGVQNELFLTVQNKDKVNGHMFDQNRSLASVGYRWSKKIDTAFGYMFWSQKEEEGYAKTNVWQLMITTSF</sequence>
<dbReference type="InterPro" id="IPR019619">
    <property type="entry name" value="DUF2490"/>
</dbReference>
<reference evidence="2 3" key="1">
    <citation type="submission" date="2019-11" db="EMBL/GenBank/DDBJ databases">
        <title>Pedobacter petrophilus genome.</title>
        <authorList>
            <person name="Feldbauer M.J."/>
            <person name="Newman J.D."/>
        </authorList>
    </citation>
    <scope>NUCLEOTIDE SEQUENCE [LARGE SCALE GENOMIC DNA]</scope>
    <source>
        <strain evidence="2 3">LMG 29686</strain>
    </source>
</reference>
<dbReference type="EMBL" id="WKKH01000036">
    <property type="protein sequence ID" value="MRX77985.1"/>
    <property type="molecule type" value="Genomic_DNA"/>
</dbReference>
<protein>
    <submittedName>
        <fullName evidence="2">DUF2490 domain-containing protein</fullName>
    </submittedName>
</protein>
<accession>A0A7K0G2G1</accession>
<dbReference type="Pfam" id="PF10677">
    <property type="entry name" value="DUF2490"/>
    <property type="match status" value="1"/>
</dbReference>
<name>A0A7K0G2G1_9SPHI</name>
<feature type="chain" id="PRO_5029759778" evidence="1">
    <location>
        <begin position="21"/>
        <end position="232"/>
    </location>
</feature>
<keyword evidence="1" id="KW-0732">Signal</keyword>
<evidence type="ECO:0000256" key="1">
    <source>
        <dbReference type="SAM" id="SignalP"/>
    </source>
</evidence>